<evidence type="ECO:0000313" key="2">
    <source>
        <dbReference type="EMBL" id="KAG5163442.1"/>
    </source>
</evidence>
<comment type="caution">
    <text evidence="2">The sequence shown here is derived from an EMBL/GenBank/DDBJ whole genome shotgun (WGS) entry which is preliminary data.</text>
</comment>
<name>A0A8H8CEP6_PSICU</name>
<protein>
    <submittedName>
        <fullName evidence="2">Uncharacterized protein</fullName>
    </submittedName>
</protein>
<sequence>MTKPAAKDFEDLLQCSIPVFEGLLPPAQDKILQDTLFTFKLCPLYATKKLPKETAARARRAANNAKKGKPATASSGSLNAKVAKMLNLFTYKLHALRDYVKTIWMFGPTEGYSTQRGELEHHCVKHFFVRTNKGSKFEWQISRHERREHLLYSIAARVSKLENNNLKKAKSKAYKSQSSTPSSQKCPRASKTKSYVKPPYIISPTKSESLPPISPSEHYQMSTSRHHKLYLYQFMDKYSDDAAVIENLQPGYFGLYAANLDEELADNEANPNPPITAKQAAAMDNSESEDDDESEQEDQDKDNEGFVGEDGEEPWDVNDMEAVGFAEF</sequence>
<dbReference type="AlphaFoldDB" id="A0A8H8CEP6"/>
<accession>A0A8H8CEP6</accession>
<dbReference type="EMBL" id="JAFIQS010000015">
    <property type="protein sequence ID" value="KAG5163442.1"/>
    <property type="molecule type" value="Genomic_DNA"/>
</dbReference>
<gene>
    <name evidence="2" type="ORF">JR316_011789</name>
</gene>
<feature type="region of interest" description="Disordered" evidence="1">
    <location>
        <begin position="265"/>
        <end position="328"/>
    </location>
</feature>
<reference evidence="2" key="1">
    <citation type="submission" date="2021-02" db="EMBL/GenBank/DDBJ databases">
        <title>Psilocybe cubensis genome.</title>
        <authorList>
            <person name="Mckernan K.J."/>
            <person name="Crawford S."/>
            <person name="Trippe A."/>
            <person name="Kane L.T."/>
            <person name="Mclaughlin S."/>
        </authorList>
    </citation>
    <scope>NUCLEOTIDE SEQUENCE [LARGE SCALE GENOMIC DNA]</scope>
    <source>
        <strain evidence="2">MGC-MH-2018</strain>
    </source>
</reference>
<evidence type="ECO:0000256" key="1">
    <source>
        <dbReference type="SAM" id="MobiDB-lite"/>
    </source>
</evidence>
<feature type="compositionally biased region" description="Acidic residues" evidence="1">
    <location>
        <begin position="286"/>
        <end position="319"/>
    </location>
</feature>
<proteinExistence type="predicted"/>
<feature type="region of interest" description="Disordered" evidence="1">
    <location>
        <begin position="167"/>
        <end position="193"/>
    </location>
</feature>
<organism evidence="2">
    <name type="scientific">Psilocybe cubensis</name>
    <name type="common">Psychedelic mushroom</name>
    <name type="synonym">Stropharia cubensis</name>
    <dbReference type="NCBI Taxonomy" id="181762"/>
    <lineage>
        <taxon>Eukaryota</taxon>
        <taxon>Fungi</taxon>
        <taxon>Dikarya</taxon>
        <taxon>Basidiomycota</taxon>
        <taxon>Agaricomycotina</taxon>
        <taxon>Agaricomycetes</taxon>
        <taxon>Agaricomycetidae</taxon>
        <taxon>Agaricales</taxon>
        <taxon>Agaricineae</taxon>
        <taxon>Strophariaceae</taxon>
        <taxon>Psilocybe</taxon>
    </lineage>
</organism>